<sequence>MPFSFPLPRLRRSLRASALLLLATSLLAACQLDKEEDVRATLGDWMKLGETYYFYAELHCAAALFDVKASRISSSVSKVRTLDKALRALEREDPIAFQIAGLSPTQITEGVMNADLPKGLRVLTSGVSGRNCMAEEMEIAYYNALLDPTSVLMMHPVDKFVAVYDRRNTRLFYLRGRDG</sequence>
<evidence type="ECO:0000313" key="3">
    <source>
        <dbReference type="Proteomes" id="UP000052022"/>
    </source>
</evidence>
<gene>
    <name evidence="2" type="ORF">TRM7557_03228</name>
</gene>
<protein>
    <recommendedName>
        <fullName evidence="4">Lipoprotein</fullName>
    </recommendedName>
</protein>
<evidence type="ECO:0008006" key="4">
    <source>
        <dbReference type="Google" id="ProtNLM"/>
    </source>
</evidence>
<dbReference type="EMBL" id="CYSD01000042">
    <property type="protein sequence ID" value="CUH81078.1"/>
    <property type="molecule type" value="Genomic_DNA"/>
</dbReference>
<evidence type="ECO:0000313" key="2">
    <source>
        <dbReference type="EMBL" id="CUH81078.1"/>
    </source>
</evidence>
<feature type="signal peptide" evidence="1">
    <location>
        <begin position="1"/>
        <end position="28"/>
    </location>
</feature>
<dbReference type="Proteomes" id="UP000052022">
    <property type="component" value="Unassembled WGS sequence"/>
</dbReference>
<dbReference type="AlphaFoldDB" id="A0A0P1GWF4"/>
<dbReference type="RefSeq" id="WP_235811499.1">
    <property type="nucleotide sequence ID" value="NZ_CYSD01000042.1"/>
</dbReference>
<keyword evidence="3" id="KW-1185">Reference proteome</keyword>
<keyword evidence="1" id="KW-0732">Signal</keyword>
<evidence type="ECO:0000256" key="1">
    <source>
        <dbReference type="SAM" id="SignalP"/>
    </source>
</evidence>
<accession>A0A0P1GWF4</accession>
<organism evidence="2 3">
    <name type="scientific">Tritonibacter multivorans</name>
    <dbReference type="NCBI Taxonomy" id="928856"/>
    <lineage>
        <taxon>Bacteria</taxon>
        <taxon>Pseudomonadati</taxon>
        <taxon>Pseudomonadota</taxon>
        <taxon>Alphaproteobacteria</taxon>
        <taxon>Rhodobacterales</taxon>
        <taxon>Paracoccaceae</taxon>
        <taxon>Tritonibacter</taxon>
    </lineage>
</organism>
<name>A0A0P1GWF4_9RHOB</name>
<proteinExistence type="predicted"/>
<reference evidence="2 3" key="1">
    <citation type="submission" date="2015-09" db="EMBL/GenBank/DDBJ databases">
        <authorList>
            <consortium name="Swine Surveillance"/>
        </authorList>
    </citation>
    <scope>NUCLEOTIDE SEQUENCE [LARGE SCALE GENOMIC DNA]</scope>
    <source>
        <strain evidence="2 3">CECT 7557</strain>
    </source>
</reference>
<feature type="chain" id="PRO_5006063838" description="Lipoprotein" evidence="1">
    <location>
        <begin position="29"/>
        <end position="179"/>
    </location>
</feature>